<dbReference type="InterPro" id="IPR036390">
    <property type="entry name" value="WH_DNA-bd_sf"/>
</dbReference>
<dbReference type="InterPro" id="IPR036388">
    <property type="entry name" value="WH-like_DNA-bd_sf"/>
</dbReference>
<comment type="caution">
    <text evidence="2">The sequence shown here is derived from an EMBL/GenBank/DDBJ whole genome shotgun (WGS) entry which is preliminary data.</text>
</comment>
<dbReference type="Proteomes" id="UP001217089">
    <property type="component" value="Unassembled WGS sequence"/>
</dbReference>
<feature type="transmembrane region" description="Helical" evidence="1">
    <location>
        <begin position="193"/>
        <end position="219"/>
    </location>
</feature>
<gene>
    <name evidence="2" type="ORF">KUTeg_008870</name>
</gene>
<dbReference type="PANTHER" id="PTHR22829">
    <property type="entry name" value="DEP DOMAIN PROTEIN"/>
    <property type="match status" value="1"/>
</dbReference>
<name>A0ABQ9FAB9_TEGGR</name>
<keyword evidence="1" id="KW-0812">Transmembrane</keyword>
<keyword evidence="3" id="KW-1185">Reference proteome</keyword>
<dbReference type="EMBL" id="JARBDR010000342">
    <property type="protein sequence ID" value="KAJ8314309.1"/>
    <property type="molecule type" value="Genomic_DNA"/>
</dbReference>
<feature type="transmembrane region" description="Helical" evidence="1">
    <location>
        <begin position="350"/>
        <end position="369"/>
    </location>
</feature>
<feature type="transmembrane region" description="Helical" evidence="1">
    <location>
        <begin position="282"/>
        <end position="300"/>
    </location>
</feature>
<dbReference type="SUPFAM" id="SSF46785">
    <property type="entry name" value="Winged helix' DNA-binding domain"/>
    <property type="match status" value="1"/>
</dbReference>
<reference evidence="2 3" key="1">
    <citation type="submission" date="2022-12" db="EMBL/GenBank/DDBJ databases">
        <title>Chromosome-level genome of Tegillarca granosa.</title>
        <authorList>
            <person name="Kim J."/>
        </authorList>
    </citation>
    <scope>NUCLEOTIDE SEQUENCE [LARGE SCALE GENOMIC DNA]</scope>
    <source>
        <strain evidence="2">Teg-2019</strain>
        <tissue evidence="2">Adductor muscle</tissue>
    </source>
</reference>
<keyword evidence="1" id="KW-1133">Transmembrane helix</keyword>
<evidence type="ECO:0000313" key="3">
    <source>
        <dbReference type="Proteomes" id="UP001217089"/>
    </source>
</evidence>
<protein>
    <submittedName>
        <fullName evidence="2">Uncharacterized protein</fullName>
    </submittedName>
</protein>
<keyword evidence="1" id="KW-0472">Membrane</keyword>
<dbReference type="PANTHER" id="PTHR22829:SF5">
    <property type="entry name" value="INTEGRAL MEMBRANE PROTEIN GPR155"/>
    <property type="match status" value="1"/>
</dbReference>
<organism evidence="2 3">
    <name type="scientific">Tegillarca granosa</name>
    <name type="common">Malaysian cockle</name>
    <name type="synonym">Anadara granosa</name>
    <dbReference type="NCBI Taxonomy" id="220873"/>
    <lineage>
        <taxon>Eukaryota</taxon>
        <taxon>Metazoa</taxon>
        <taxon>Spiralia</taxon>
        <taxon>Lophotrochozoa</taxon>
        <taxon>Mollusca</taxon>
        <taxon>Bivalvia</taxon>
        <taxon>Autobranchia</taxon>
        <taxon>Pteriomorphia</taxon>
        <taxon>Arcoida</taxon>
        <taxon>Arcoidea</taxon>
        <taxon>Arcidae</taxon>
        <taxon>Tegillarca</taxon>
    </lineage>
</organism>
<accession>A0ABQ9FAB9</accession>
<dbReference type="InterPro" id="IPR051832">
    <property type="entry name" value="mTOR-Rac_regulators"/>
</dbReference>
<feature type="transmembrane region" description="Helical" evidence="1">
    <location>
        <begin position="231"/>
        <end position="250"/>
    </location>
</feature>
<feature type="transmembrane region" description="Helical" evidence="1">
    <location>
        <begin position="163"/>
        <end position="181"/>
    </location>
</feature>
<feature type="transmembrane region" description="Helical" evidence="1">
    <location>
        <begin position="22"/>
        <end position="42"/>
    </location>
</feature>
<evidence type="ECO:0000256" key="1">
    <source>
        <dbReference type="SAM" id="Phobius"/>
    </source>
</evidence>
<feature type="transmembrane region" description="Helical" evidence="1">
    <location>
        <begin position="63"/>
        <end position="86"/>
    </location>
</feature>
<evidence type="ECO:0000313" key="2">
    <source>
        <dbReference type="EMBL" id="KAJ8314309.1"/>
    </source>
</evidence>
<dbReference type="Gene3D" id="1.10.10.10">
    <property type="entry name" value="Winged helix-like DNA-binding domain superfamily/Winged helix DNA-binding domain"/>
    <property type="match status" value="1"/>
</dbReference>
<proteinExistence type="predicted"/>
<feature type="transmembrane region" description="Helical" evidence="1">
    <location>
        <begin position="127"/>
        <end position="151"/>
    </location>
</feature>
<feature type="transmembrane region" description="Helical" evidence="1">
    <location>
        <begin position="92"/>
        <end position="115"/>
    </location>
</feature>
<sequence>MTDTLTWVQALYKSSHPEYLDYIYLIAPISVMFLNPIGFAMLEIQKRRSSQTHTTKCKMFLHVAKDVITNPLVFMTFIGIIGNFIFKHTIPAVIADVLNVLGEAFNATALFYLGLSLVGKVKGRSGLHLVTPLLLIGAKTLILPIITWQFVGSLDTNASNNDTMSISMYGFLYGTFLQRHLCSYTQVISTLLWIRYIATGLVAGTLLSAPIMFISARLMTMGVNDQIDYKSLLLDTSISTSIISLVCCLLETKINQTCREVVLWVLLVLVLSRKYKRLPHQFLIYFILSHMLSCSAMVTMSSEEATDSLKHYITDSFIIIGFLSTRFLAAVMSVSLYLIHTYSLCFLIRIKWWLLSFSLGFVNITCLVLRQRQHGDSKSYSKLKDNDFIVEDTIASPNKNKRTISLPIHSKSDDDIYVKYSSLQRSHEPIVDNEGPFPSDIGSIIGPLENNINKDSIESSLSVQERKVNRKINITCRSKFCNVKHRTKCQKRLSKYFKGSPEKIFDDENTSEVYLSMGIGLFLYIWRLFNSQLGGIYVAIEFLDCVFNYGQTFTLILQLNNKALQIISCNLVFLFRLSNGLGFLQSQNGTIFRKFVYGAEAVHLPNEEDLEEETLQLRHQFIKYHLERCKMSIVTDKKQDSVSYGRSLLIGRIIEHVTSEHNFHDLPYFYRFTKNSSVINES</sequence>
<feature type="transmembrane region" description="Helical" evidence="1">
    <location>
        <begin position="312"/>
        <end position="338"/>
    </location>
</feature>